<keyword evidence="4" id="KW-0808">Transferase</keyword>
<dbReference type="EMBL" id="OJIN01000182">
    <property type="protein sequence ID" value="SPD74999.1"/>
    <property type="molecule type" value="Genomic_DNA"/>
</dbReference>
<keyword evidence="2" id="KW-0812">Transmembrane</keyword>
<evidence type="ECO:0000256" key="1">
    <source>
        <dbReference type="ARBA" id="ARBA00038494"/>
    </source>
</evidence>
<gene>
    <name evidence="4" type="ORF">PITCH_A400034</name>
</gene>
<proteinExistence type="inferred from homology"/>
<feature type="domain" description="Glycosyltransferase 2-like" evidence="3">
    <location>
        <begin position="12"/>
        <end position="174"/>
    </location>
</feature>
<protein>
    <submittedName>
        <fullName evidence="4">Putative Glycosyl transferase, family 2</fullName>
    </submittedName>
</protein>
<dbReference type="InterPro" id="IPR029044">
    <property type="entry name" value="Nucleotide-diphossugar_trans"/>
</dbReference>
<sequence length="328" mass="37024">MDSSQKIALSISVIIPCKNEEAYIGSCIGALLKQKEIYPELEIIVVDNGSTDRTAEIVGSFKSGIKVFHLANVTISELRNYGVNKSKRELLAFIDADVEVGLDWYANVLNSLTRLEKRGLDLRNIVTGSTYAIPDESTWVERVWYNQLTIRDRKKNNYINGGNLIIHRELFNEIGGFNPGYATGEDVKICQDAISKGGKIIKDISINSVHHGYPKTLRMFFRRELWHGIGMRQNLLTPWRSRDLLYAIYNIAVVVLSSVVYCSYRHGHFLVLAFGLLSVPPLIFSMTRISGRANHLIPLALLFFIYGLARSSCLVDIVIKATRRNQKT</sequence>
<dbReference type="SUPFAM" id="SSF53448">
    <property type="entry name" value="Nucleotide-diphospho-sugar transferases"/>
    <property type="match status" value="1"/>
</dbReference>
<feature type="transmembrane region" description="Helical" evidence="2">
    <location>
        <begin position="244"/>
        <end position="262"/>
    </location>
</feature>
<name>A0A445MZY4_9BACT</name>
<evidence type="ECO:0000313" key="4">
    <source>
        <dbReference type="EMBL" id="SPD74999.1"/>
    </source>
</evidence>
<dbReference type="InterPro" id="IPR001173">
    <property type="entry name" value="Glyco_trans_2-like"/>
</dbReference>
<dbReference type="PANTHER" id="PTHR43630:SF2">
    <property type="entry name" value="GLYCOSYLTRANSFERASE"/>
    <property type="match status" value="1"/>
</dbReference>
<keyword evidence="2" id="KW-0472">Membrane</keyword>
<feature type="transmembrane region" description="Helical" evidence="2">
    <location>
        <begin position="296"/>
        <end position="319"/>
    </location>
</feature>
<reference evidence="4" key="1">
    <citation type="submission" date="2018-01" db="EMBL/GenBank/DDBJ databases">
        <authorList>
            <person name="Regsiter A."/>
            <person name="William W."/>
        </authorList>
    </citation>
    <scope>NUCLEOTIDE SEQUENCE</scope>
    <source>
        <strain evidence="4">TRIP AH-1</strain>
    </source>
</reference>
<dbReference type="GO" id="GO:0016740">
    <property type="term" value="F:transferase activity"/>
    <property type="evidence" value="ECO:0007669"/>
    <property type="project" value="UniProtKB-KW"/>
</dbReference>
<comment type="similarity">
    <text evidence="1">Belongs to the glycosyltransferase 2 family. WaaE/KdtX subfamily.</text>
</comment>
<dbReference type="PANTHER" id="PTHR43630">
    <property type="entry name" value="POLY-BETA-1,6-N-ACETYL-D-GLUCOSAMINE SYNTHASE"/>
    <property type="match status" value="1"/>
</dbReference>
<keyword evidence="2" id="KW-1133">Transmembrane helix</keyword>
<evidence type="ECO:0000259" key="3">
    <source>
        <dbReference type="Pfam" id="PF00535"/>
    </source>
</evidence>
<evidence type="ECO:0000256" key="2">
    <source>
        <dbReference type="SAM" id="Phobius"/>
    </source>
</evidence>
<dbReference type="AlphaFoldDB" id="A0A445MZY4"/>
<accession>A0A445MZY4</accession>
<dbReference type="Gene3D" id="3.90.550.10">
    <property type="entry name" value="Spore Coat Polysaccharide Biosynthesis Protein SpsA, Chain A"/>
    <property type="match status" value="1"/>
</dbReference>
<organism evidence="4">
    <name type="scientific">uncultured Desulfobacterium sp</name>
    <dbReference type="NCBI Taxonomy" id="201089"/>
    <lineage>
        <taxon>Bacteria</taxon>
        <taxon>Pseudomonadati</taxon>
        <taxon>Thermodesulfobacteriota</taxon>
        <taxon>Desulfobacteria</taxon>
        <taxon>Desulfobacterales</taxon>
        <taxon>Desulfobacteriaceae</taxon>
        <taxon>Desulfobacterium</taxon>
        <taxon>environmental samples</taxon>
    </lineage>
</organism>
<feature type="transmembrane region" description="Helical" evidence="2">
    <location>
        <begin position="269"/>
        <end position="290"/>
    </location>
</feature>
<dbReference type="Pfam" id="PF00535">
    <property type="entry name" value="Glycos_transf_2"/>
    <property type="match status" value="1"/>
</dbReference>